<keyword evidence="1" id="KW-0472">Membrane</keyword>
<comment type="caution">
    <text evidence="2">The sequence shown here is derived from an EMBL/GenBank/DDBJ whole genome shotgun (WGS) entry which is preliminary data.</text>
</comment>
<dbReference type="AlphaFoldDB" id="A0A0C1TT48"/>
<feature type="transmembrane region" description="Helical" evidence="1">
    <location>
        <begin position="50"/>
        <end position="69"/>
    </location>
</feature>
<gene>
    <name evidence="2" type="ORF">SE37_08030</name>
</gene>
<dbReference type="RefSeq" id="WP_039645275.1">
    <property type="nucleotide sequence ID" value="NZ_JXBL01000001.1"/>
</dbReference>
<feature type="transmembrane region" description="Helical" evidence="1">
    <location>
        <begin position="20"/>
        <end position="38"/>
    </location>
</feature>
<evidence type="ECO:0000313" key="3">
    <source>
        <dbReference type="Proteomes" id="UP000031433"/>
    </source>
</evidence>
<dbReference type="Proteomes" id="UP000031433">
    <property type="component" value="Unassembled WGS sequence"/>
</dbReference>
<evidence type="ECO:0008006" key="4">
    <source>
        <dbReference type="Google" id="ProtNLM"/>
    </source>
</evidence>
<dbReference type="EMBL" id="JXBL01000001">
    <property type="protein sequence ID" value="KIE42578.1"/>
    <property type="molecule type" value="Genomic_DNA"/>
</dbReference>
<protein>
    <recommendedName>
        <fullName evidence="4">Sodium:solute symporter</fullName>
    </recommendedName>
</protein>
<accession>A0A0C1TT48</accession>
<sequence length="85" mass="10316">MWKKLNGAILKRLRLRESWVIFFVLGIIMMNYPFIQIFNKPWRIFHIPQLYLYFQAGWAVSILVIYLFTKAIDLPDDDHDEGDRR</sequence>
<reference evidence="2 3" key="1">
    <citation type="submission" date="2015-01" db="EMBL/GenBank/DDBJ databases">
        <title>Genome sequence of the anaerobic bacterium Geobacter soli GSS01, a dissimilatory Fe(III) reducer from soil.</title>
        <authorList>
            <person name="Yang G."/>
            <person name="Zhou S."/>
        </authorList>
    </citation>
    <scope>NUCLEOTIDE SEQUENCE [LARGE SCALE GENOMIC DNA]</scope>
    <source>
        <strain evidence="2 3">GSS01</strain>
    </source>
</reference>
<evidence type="ECO:0000313" key="2">
    <source>
        <dbReference type="EMBL" id="KIE42578.1"/>
    </source>
</evidence>
<evidence type="ECO:0000256" key="1">
    <source>
        <dbReference type="SAM" id="Phobius"/>
    </source>
</evidence>
<organism evidence="2 3">
    <name type="scientific">Geobacter soli</name>
    <dbReference type="NCBI Taxonomy" id="1510391"/>
    <lineage>
        <taxon>Bacteria</taxon>
        <taxon>Pseudomonadati</taxon>
        <taxon>Thermodesulfobacteriota</taxon>
        <taxon>Desulfuromonadia</taxon>
        <taxon>Geobacterales</taxon>
        <taxon>Geobacteraceae</taxon>
        <taxon>Geobacter</taxon>
    </lineage>
</organism>
<keyword evidence="1" id="KW-1133">Transmembrane helix</keyword>
<keyword evidence="1" id="KW-0812">Transmembrane</keyword>
<proteinExistence type="predicted"/>
<name>A0A0C1TT48_9BACT</name>
<keyword evidence="3" id="KW-1185">Reference proteome</keyword>